<evidence type="ECO:0000313" key="2">
    <source>
        <dbReference type="EMBL" id="AIF25684.1"/>
    </source>
</evidence>
<dbReference type="GO" id="GO:0004077">
    <property type="term" value="F:biotin--[biotin carboxyl-carrier protein] ligase activity"/>
    <property type="evidence" value="ECO:0007669"/>
    <property type="project" value="TreeGrafter"/>
</dbReference>
<evidence type="ECO:0000259" key="1">
    <source>
        <dbReference type="PROSITE" id="PS51733"/>
    </source>
</evidence>
<protein>
    <submittedName>
        <fullName evidence="2">Release factor glutamine methyltransferase</fullName>
    </submittedName>
</protein>
<dbReference type="CDD" id="cd02440">
    <property type="entry name" value="AdoMet_MTases"/>
    <property type="match status" value="1"/>
</dbReference>
<dbReference type="PANTHER" id="PTHR12835">
    <property type="entry name" value="BIOTIN PROTEIN LIGASE"/>
    <property type="match status" value="1"/>
</dbReference>
<proteinExistence type="predicted"/>
<reference evidence="2" key="1">
    <citation type="journal article" date="2014" name="Genome Biol. Evol.">
        <title>Pangenome evidence for extensive interdomain horizontal transfer affecting lineage core and shell genes in uncultured planktonic thaumarchaeota and euryarchaeota.</title>
        <authorList>
            <person name="Deschamps P."/>
            <person name="Zivanovic Y."/>
            <person name="Moreira D."/>
            <person name="Rodriguez-Valera F."/>
            <person name="Lopez-Garcia P."/>
        </authorList>
    </citation>
    <scope>NUCLEOTIDE SEQUENCE</scope>
</reference>
<dbReference type="InterPro" id="IPR045864">
    <property type="entry name" value="aa-tRNA-synth_II/BPL/LPL"/>
</dbReference>
<dbReference type="SUPFAM" id="SSF55681">
    <property type="entry name" value="Class II aaRS and biotin synthetases"/>
    <property type="match status" value="1"/>
</dbReference>
<feature type="domain" description="BPL/LPL catalytic" evidence="1">
    <location>
        <begin position="215"/>
        <end position="391"/>
    </location>
</feature>
<accession>A0A075ICR5</accession>
<dbReference type="InterPro" id="IPR029063">
    <property type="entry name" value="SAM-dependent_MTases_sf"/>
</dbReference>
<dbReference type="InterPro" id="IPR004143">
    <property type="entry name" value="BPL_LPL_catalytic"/>
</dbReference>
<name>A0A075ICR5_9EURY</name>
<dbReference type="Gene3D" id="3.30.930.10">
    <property type="entry name" value="Bira Bifunctional Protein, Domain 2"/>
    <property type="match status" value="1"/>
</dbReference>
<keyword evidence="2" id="KW-0489">Methyltransferase</keyword>
<dbReference type="GO" id="GO:0005737">
    <property type="term" value="C:cytoplasm"/>
    <property type="evidence" value="ECO:0007669"/>
    <property type="project" value="TreeGrafter"/>
</dbReference>
<dbReference type="SUPFAM" id="SSF53335">
    <property type="entry name" value="S-adenosyl-L-methionine-dependent methyltransferases"/>
    <property type="match status" value="1"/>
</dbReference>
<dbReference type="PROSITE" id="PS51733">
    <property type="entry name" value="BPL_LPL_CATALYTIC"/>
    <property type="match status" value="1"/>
</dbReference>
<dbReference type="PANTHER" id="PTHR12835:SF5">
    <property type="entry name" value="BIOTIN--PROTEIN LIGASE"/>
    <property type="match status" value="1"/>
</dbReference>
<organism evidence="2">
    <name type="scientific">uncultured marine group II/III euryarchaeote SAT1000_53_H10</name>
    <dbReference type="NCBI Taxonomy" id="1456590"/>
    <lineage>
        <taxon>Archaea</taxon>
        <taxon>Methanobacteriati</taxon>
        <taxon>Methanobacteriota</taxon>
        <taxon>environmental samples</taxon>
    </lineage>
</organism>
<dbReference type="Gene3D" id="3.40.50.150">
    <property type="entry name" value="Vaccinia Virus protein VP39"/>
    <property type="match status" value="1"/>
</dbReference>
<sequence>MSGVGGERLDEIGSDSIITGFEVKGVGSWELDIPRTVYPPREDTNLLARALLGLRRHGGLATEIGCGSGAISILLATLGWEVEACDVNPFAVAATMGNSSKAGLSNLINVSEGGPGEDGWSIPEDSSLIVWNLPYLSPPREGEPVLEAIEEASLSDLADGGWSDLLLGELGSATVRDDCLVVMLHRTDPPSPSSPESWKSEGWSSRLLASSRIADESLEVISYWRPGSGTPPIVLEECGSTMDEAEKISESGWQRVLSLSQISGRGRRGSSWQSKTGDLACTWLIPSNVVEEYSPGLTQTAIGAVVSDALRCNVKWPNDILTDSGAKLGGVLLEGGTGNSRVKVGIGLNRKGGSLDGIRIAGWEDVIGPSRASEVFEMVDAAVASLFEERPSVSPITREELLRISWRGLSESLSYGTHASRSGLSVRPVGLTEDGHLILYCKSGVEIVDEVESLSWAA</sequence>
<dbReference type="GO" id="GO:0008168">
    <property type="term" value="F:methyltransferase activity"/>
    <property type="evidence" value="ECO:0007669"/>
    <property type="project" value="UniProtKB-KW"/>
</dbReference>
<dbReference type="EMBL" id="KF901297">
    <property type="protein sequence ID" value="AIF25684.1"/>
    <property type="molecule type" value="Genomic_DNA"/>
</dbReference>
<keyword evidence="2" id="KW-0808">Transferase</keyword>
<dbReference type="Pfam" id="PF03099">
    <property type="entry name" value="BPL_LplA_LipB"/>
    <property type="match status" value="1"/>
</dbReference>
<dbReference type="AlphaFoldDB" id="A0A075ICR5"/>
<dbReference type="GO" id="GO:0032259">
    <property type="term" value="P:methylation"/>
    <property type="evidence" value="ECO:0007669"/>
    <property type="project" value="UniProtKB-KW"/>
</dbReference>